<dbReference type="VEuPathDB" id="FungiDB:CNH03690"/>
<dbReference type="GeneID" id="3259203"/>
<evidence type="ECO:0000313" key="3">
    <source>
        <dbReference type="EMBL" id="AAW46415.1"/>
    </source>
</evidence>
<feature type="region of interest" description="Disordered" evidence="1">
    <location>
        <begin position="363"/>
        <end position="411"/>
    </location>
</feature>
<dbReference type="KEGG" id="cne:CNH03690"/>
<evidence type="ECO:0000313" key="4">
    <source>
        <dbReference type="Proteomes" id="UP000002149"/>
    </source>
</evidence>
<feature type="compositionally biased region" description="Basic residues" evidence="1">
    <location>
        <begin position="46"/>
        <end position="55"/>
    </location>
</feature>
<dbReference type="KEGG" id="cne:CNL03690"/>
<feature type="compositionally biased region" description="Basic residues" evidence="1">
    <location>
        <begin position="385"/>
        <end position="396"/>
    </location>
</feature>
<dbReference type="STRING" id="214684.Q5K921"/>
<reference evidence="3" key="3">
    <citation type="submission" date="2015-11" db="EMBL/GenBank/DDBJ databases">
        <authorList>
            <person name="Janbon G."/>
            <person name="Paulet D."/>
            <person name="Chon C.C."/>
            <person name="Mornico D."/>
        </authorList>
    </citation>
    <scope>NUCLEOTIDE SEQUENCE</scope>
    <source>
        <strain evidence="3">JEC21</strain>
    </source>
</reference>
<feature type="region of interest" description="Disordered" evidence="1">
    <location>
        <begin position="530"/>
        <end position="554"/>
    </location>
</feature>
<feature type="region of interest" description="Disordered" evidence="1">
    <location>
        <begin position="595"/>
        <end position="624"/>
    </location>
</feature>
<dbReference type="EMBL" id="AE017348">
    <property type="protein sequence ID" value="AAW45224.1"/>
    <property type="molecule type" value="Genomic_DNA"/>
</dbReference>
<keyword evidence="4" id="KW-1185">Reference proteome</keyword>
<reference evidence="3" key="1">
    <citation type="submission" date="2004-05" db="EMBL/GenBank/DDBJ databases">
        <authorList>
            <person name="Loftus B."/>
            <person name="Amedeo P."/>
            <person name="Roncaglia P."/>
            <person name="Vamathevan J."/>
            <person name="Utterback T."/>
            <person name="Van Aken S."/>
            <person name="Fraser C."/>
        </authorList>
    </citation>
    <scope>NUCLEOTIDE SEQUENCE</scope>
    <source>
        <strain evidence="3">JEC21</strain>
    </source>
</reference>
<accession>Q5K921</accession>
<accession>Q55LQ2</accession>
<dbReference type="RefSeq" id="XP_567932.1">
    <property type="nucleotide sequence ID" value="XM_567932.1"/>
</dbReference>
<feature type="region of interest" description="Disordered" evidence="1">
    <location>
        <begin position="1"/>
        <end position="78"/>
    </location>
</feature>
<organism evidence="3 4">
    <name type="scientific">Cryptococcus deneoformans (strain JEC21 / ATCC MYA-565)</name>
    <name type="common">Cryptococcus neoformans var. neoformans serotype D</name>
    <dbReference type="NCBI Taxonomy" id="214684"/>
    <lineage>
        <taxon>Eukaryota</taxon>
        <taxon>Fungi</taxon>
        <taxon>Dikarya</taxon>
        <taxon>Basidiomycota</taxon>
        <taxon>Agaricomycotina</taxon>
        <taxon>Tremellomycetes</taxon>
        <taxon>Tremellales</taxon>
        <taxon>Cryptococcaceae</taxon>
        <taxon>Cryptococcus</taxon>
        <taxon>Cryptococcus neoformans species complex</taxon>
    </lineage>
</organism>
<dbReference type="eggNOG" id="ENOG502SBRT">
    <property type="taxonomic scope" value="Eukaryota"/>
</dbReference>
<dbReference type="OrthoDB" id="2572216at2759"/>
<feature type="compositionally biased region" description="Basic and acidic residues" evidence="1">
    <location>
        <begin position="36"/>
        <end position="45"/>
    </location>
</feature>
<feature type="compositionally biased region" description="Acidic residues" evidence="1">
    <location>
        <begin position="366"/>
        <end position="377"/>
    </location>
</feature>
<evidence type="ECO:0000313" key="2">
    <source>
        <dbReference type="EMBL" id="AAW45224.1"/>
    </source>
</evidence>
<dbReference type="GeneID" id="3254833"/>
<name>Q5K921_CRYD1</name>
<feature type="compositionally biased region" description="Acidic residues" evidence="1">
    <location>
        <begin position="305"/>
        <end position="316"/>
    </location>
</feature>
<dbReference type="Proteomes" id="UP000002149">
    <property type="component" value="Chromosome 12"/>
</dbReference>
<dbReference type="VEuPathDB" id="FungiDB:CNL03690"/>
<dbReference type="Proteomes" id="UP000002149">
    <property type="component" value="Chromosome 8"/>
</dbReference>
<proteinExistence type="predicted"/>
<feature type="compositionally biased region" description="Basic and acidic residues" evidence="1">
    <location>
        <begin position="532"/>
        <end position="545"/>
    </location>
</feature>
<evidence type="ECO:0000256" key="1">
    <source>
        <dbReference type="SAM" id="MobiDB-lite"/>
    </source>
</evidence>
<reference evidence="3 4" key="2">
    <citation type="journal article" date="2005" name="Science">
        <title>The genome of the basidiomycetous yeast and human pathogen Cryptococcus neoformans.</title>
        <authorList>
            <person name="Loftus B.J."/>
            <person name="Fung E."/>
            <person name="Roncaglia P."/>
            <person name="Rowley D."/>
            <person name="Amedeo P."/>
            <person name="Bruno D."/>
            <person name="Vamathevan J."/>
            <person name="Miranda M."/>
            <person name="Anderson I.J."/>
            <person name="Fraser J.A."/>
            <person name="Allen J.E."/>
            <person name="Bosdet I.E."/>
            <person name="Brent M.R."/>
            <person name="Chiu R."/>
            <person name="Doering T.L."/>
            <person name="Donlin M.J."/>
            <person name="D'Souza C.A."/>
            <person name="Fox D.S."/>
            <person name="Grinberg V."/>
            <person name="Fu J."/>
            <person name="Fukushima M."/>
            <person name="Haas B.J."/>
            <person name="Huang J.C."/>
            <person name="Janbon G."/>
            <person name="Jones S.J."/>
            <person name="Koo H.L."/>
            <person name="Krzywinski M.I."/>
            <person name="Kwon-Chung J.K."/>
            <person name="Lengeler K.B."/>
            <person name="Maiti R."/>
            <person name="Marra M.A."/>
            <person name="Marra R.E."/>
            <person name="Mathewson C.A."/>
            <person name="Mitchell T.G."/>
            <person name="Pertea M."/>
            <person name="Riggs F.R."/>
            <person name="Salzberg S.L."/>
            <person name="Schein J.E."/>
            <person name="Shvartsbeyn A."/>
            <person name="Shin H."/>
            <person name="Shumway M."/>
            <person name="Specht C.A."/>
            <person name="Suh B.B."/>
            <person name="Tenney A."/>
            <person name="Utterback T.R."/>
            <person name="Wickes B.L."/>
            <person name="Wortman J.R."/>
            <person name="Wye N.H."/>
            <person name="Kronstad J.W."/>
            <person name="Lodge J.K."/>
            <person name="Heitman J."/>
            <person name="Davis R.W."/>
            <person name="Fraser C.M."/>
            <person name="Hyman R.W."/>
        </authorList>
    </citation>
    <scope>NUCLEOTIDE SEQUENCE [LARGE SCALE GENOMIC DNA]</scope>
    <source>
        <strain evidence="3">JEC21</strain>
        <strain evidence="4">JEC21 / ATCC MYA-565</strain>
    </source>
</reference>
<protein>
    <submittedName>
        <fullName evidence="3">Expressed protein</fullName>
    </submittedName>
</protein>
<dbReference type="HOGENOM" id="CLU_451276_0_0_1"/>
<dbReference type="RefSeq" id="XP_572531.1">
    <property type="nucleotide sequence ID" value="XM_572531.1"/>
</dbReference>
<dbReference type="AlphaFoldDB" id="Q5K921"/>
<dbReference type="PaxDb" id="214684-Q5K921"/>
<dbReference type="OMA" id="EWEWEES"/>
<feature type="region of interest" description="Disordered" evidence="1">
    <location>
        <begin position="293"/>
        <end position="316"/>
    </location>
</feature>
<gene>
    <name evidence="2" type="ordered locus">CNH03690</name>
    <name evidence="3" type="ordered locus">CNL03690</name>
</gene>
<sequence>MQPKRTAETRNSTTKRARTVQSGKDETADPPVAVAEDIRSIDSRLKGRAKGRKGKNKAEGTSDSPPPGPKKRVRKPFAAKEATWRDIPDWGDRTDVPLFRLPAEVLDLCFGTKLNLGLQLRDYVALAGVSRYFRFHFTDDVFREIYLKSHPNYMKLRPCARRSPIKHSQLIFTRAVKDWRQDPPLKRFDHLEIHMRSIPPREEWTQKDYEFVIRADKIIAQARQIWADARAERANIKKEKMKKRRVLRKVIVDGISRTVLATVPGLKHGETQGPKNELGVPIMTDENGKEIGLGASHAEEGNDGHDDDDDEESDDELNFYSTLQEWEWEESVHNKDGELWQKIYKLEDKMRLLRRTYDNYDKGEDFSDLSSEDEADEGKEGDRSTRKKGKKKQTKKFVRDPNWVLPPEEKPKRPHATLVEYDPLTGERLPHDAYPSPWRARAVEAANKKFINRADAIRVFKVGEAELLCLKHYLVPNPLNPKTPSSIYSLAAIQALALRSHGGPIGHHYHVESANERALKSLATRQANAAKRKADPTYVEKEPKSRQYPQTTVDPDDIGAKYGVDKDCGIWHYQGTFIDFVADWREHRAAKAARKAQRVANGEGSETSDEDGSSQDELLPVPNVPWNDVNEYMYSFTDEEDDLW</sequence>
<dbReference type="EMBL" id="AE017352">
    <property type="protein sequence ID" value="AAW46415.1"/>
    <property type="molecule type" value="Genomic_DNA"/>
</dbReference>